<dbReference type="Proteomes" id="UP000273154">
    <property type="component" value="Chromosome"/>
</dbReference>
<protein>
    <recommendedName>
        <fullName evidence="3">Lipoprotein</fullName>
    </recommendedName>
</protein>
<sequence length="179" mass="18621">MRNRRTVLPVLCAVLAVVALLLVGCGGSDFSSSDGQAIKDDVSSRLDELKSGSGDSVQLVEDTLSGYVGSQLDDMGLSASDVVTTYLQGFDYELGDVTGSGGSATCKVKLTCRSVTEIVADFQARSKGLSGSDAGAVLLQCISDAPLESEEADAYCQKGSDGTWNCLDGLKKALIKLCF</sequence>
<name>A0A3G9K1F9_9ACTN</name>
<reference evidence="2" key="1">
    <citation type="submission" date="2018-11" db="EMBL/GenBank/DDBJ databases">
        <title>Comparative genomics of Parolsenella catena and Libanicoccus massiliensis: Reclassification of Libanicoccus massiliensis as Parolsenella massiliensis comb. nov.</title>
        <authorList>
            <person name="Sakamoto M."/>
            <person name="Ikeyama N."/>
            <person name="Murakami T."/>
            <person name="Mori H."/>
            <person name="Yuki M."/>
            <person name="Ohkuma M."/>
        </authorList>
    </citation>
    <scope>NUCLEOTIDE SEQUENCE [LARGE SCALE GENOMIC DNA]</scope>
    <source>
        <strain evidence="2">JCM 31932</strain>
    </source>
</reference>
<organism evidence="1 2">
    <name type="scientific">Parolsenella catena</name>
    <dbReference type="NCBI Taxonomy" id="2003188"/>
    <lineage>
        <taxon>Bacteria</taxon>
        <taxon>Bacillati</taxon>
        <taxon>Actinomycetota</taxon>
        <taxon>Coriobacteriia</taxon>
        <taxon>Coriobacteriales</taxon>
        <taxon>Atopobiaceae</taxon>
        <taxon>Parolsenella</taxon>
    </lineage>
</organism>
<evidence type="ECO:0008006" key="3">
    <source>
        <dbReference type="Google" id="ProtNLM"/>
    </source>
</evidence>
<dbReference type="RefSeq" id="WP_126421708.1">
    <property type="nucleotide sequence ID" value="NZ_AP019367.1"/>
</dbReference>
<dbReference type="KEGG" id="pcat:Pcatena_07230"/>
<proteinExistence type="predicted"/>
<accession>A0A3G9K1F9</accession>
<dbReference type="OrthoDB" id="3182075at2"/>
<keyword evidence="2" id="KW-1185">Reference proteome</keyword>
<evidence type="ECO:0000313" key="2">
    <source>
        <dbReference type="Proteomes" id="UP000273154"/>
    </source>
</evidence>
<dbReference type="PROSITE" id="PS51257">
    <property type="entry name" value="PROKAR_LIPOPROTEIN"/>
    <property type="match status" value="1"/>
</dbReference>
<dbReference type="GeneID" id="88848851"/>
<dbReference type="AlphaFoldDB" id="A0A3G9K1F9"/>
<dbReference type="EMBL" id="AP019367">
    <property type="protein sequence ID" value="BBH50136.1"/>
    <property type="molecule type" value="Genomic_DNA"/>
</dbReference>
<gene>
    <name evidence="1" type="ORF">Pcatena_07230</name>
</gene>
<evidence type="ECO:0000313" key="1">
    <source>
        <dbReference type="EMBL" id="BBH50136.1"/>
    </source>
</evidence>